<dbReference type="PANTHER" id="PTHR30537:SF5">
    <property type="entry name" value="HTH-TYPE TRANSCRIPTIONAL ACTIVATOR TTDR-RELATED"/>
    <property type="match status" value="1"/>
</dbReference>
<evidence type="ECO:0000256" key="1">
    <source>
        <dbReference type="ARBA" id="ARBA00009437"/>
    </source>
</evidence>
<sequence>MIDSMKAFCMVVEKNGFRAAASELDMSPAMVSRHIAKLEFQLKTQLLNRNTRSITLTDAGRLFLTHSTQLLSLYDQCLHQVTSASKTVSGNLKIGIPHSISQLHVIPALEKIYAEHPNLTLDIIAGNHSLELFSHGYDLAIHCGPLPDSMIYYSLIGYWRKYTVASPAYLQAHGTPKHPSELVDHNCLLHFDNRTRTWEYLLDGTSLQEPVFGQGRFNNSLDLYHMARSGLGVAYLPDFTVDNALANQQLVSILEPFMPPPLPMYIVHINPKPSKREQVIIDLIKSLPLARAQVPC</sequence>
<dbReference type="InterPro" id="IPR005119">
    <property type="entry name" value="LysR_subst-bd"/>
</dbReference>
<proteinExistence type="inferred from homology"/>
<accession>A0ABW9G813</accession>
<name>A0ABW9G813_9GAMM</name>
<dbReference type="Pfam" id="PF03466">
    <property type="entry name" value="LysR_substrate"/>
    <property type="match status" value="1"/>
</dbReference>
<keyword evidence="2" id="KW-0805">Transcription regulation</keyword>
<feature type="domain" description="HTH lysR-type" evidence="5">
    <location>
        <begin position="1"/>
        <end position="57"/>
    </location>
</feature>
<dbReference type="Gene3D" id="3.40.190.290">
    <property type="match status" value="1"/>
</dbReference>
<dbReference type="Gene3D" id="1.10.10.10">
    <property type="entry name" value="Winged helix-like DNA-binding domain superfamily/Winged helix DNA-binding domain"/>
    <property type="match status" value="1"/>
</dbReference>
<evidence type="ECO:0000313" key="6">
    <source>
        <dbReference type="EMBL" id="MFM2484866.1"/>
    </source>
</evidence>
<protein>
    <submittedName>
        <fullName evidence="6">LysR family transcriptional regulator</fullName>
    </submittedName>
</protein>
<dbReference type="Proteomes" id="UP001629953">
    <property type="component" value="Unassembled WGS sequence"/>
</dbReference>
<evidence type="ECO:0000256" key="3">
    <source>
        <dbReference type="ARBA" id="ARBA00023125"/>
    </source>
</evidence>
<keyword evidence="4" id="KW-0804">Transcription</keyword>
<dbReference type="InterPro" id="IPR000847">
    <property type="entry name" value="LysR_HTH_N"/>
</dbReference>
<evidence type="ECO:0000259" key="5">
    <source>
        <dbReference type="PROSITE" id="PS50931"/>
    </source>
</evidence>
<dbReference type="InterPro" id="IPR036390">
    <property type="entry name" value="WH_DNA-bd_sf"/>
</dbReference>
<dbReference type="EMBL" id="JBEQCT010000002">
    <property type="protein sequence ID" value="MFM2484866.1"/>
    <property type="molecule type" value="Genomic_DNA"/>
</dbReference>
<dbReference type="SUPFAM" id="SSF53850">
    <property type="entry name" value="Periplasmic binding protein-like II"/>
    <property type="match status" value="1"/>
</dbReference>
<dbReference type="RefSeq" id="WP_408623054.1">
    <property type="nucleotide sequence ID" value="NZ_JBEQCT010000002.1"/>
</dbReference>
<dbReference type="InterPro" id="IPR036388">
    <property type="entry name" value="WH-like_DNA-bd_sf"/>
</dbReference>
<reference evidence="6 7" key="1">
    <citation type="journal article" date="2013" name="Int. J. Syst. Evol. Microbiol.">
        <title>Celerinatantimonas yamalensis sp. nov., a cold-adapted diazotrophic bacterium from a cold permafrost brine.</title>
        <authorList>
            <person name="Shcherbakova V."/>
            <person name="Chuvilskaya N."/>
            <person name="Rivkina E."/>
            <person name="Demidov N."/>
            <person name="Uchaeva V."/>
            <person name="Suetin S."/>
            <person name="Suzina N."/>
            <person name="Gilichinsky D."/>
        </authorList>
    </citation>
    <scope>NUCLEOTIDE SEQUENCE [LARGE SCALE GENOMIC DNA]</scope>
    <source>
        <strain evidence="6 7">C7</strain>
    </source>
</reference>
<comment type="caution">
    <text evidence="6">The sequence shown here is derived from an EMBL/GenBank/DDBJ whole genome shotgun (WGS) entry which is preliminary data.</text>
</comment>
<dbReference type="InterPro" id="IPR058163">
    <property type="entry name" value="LysR-type_TF_proteobact-type"/>
</dbReference>
<keyword evidence="7" id="KW-1185">Reference proteome</keyword>
<organism evidence="6 7">
    <name type="scientific">Celerinatantimonas yamalensis</name>
    <dbReference type="NCBI Taxonomy" id="559956"/>
    <lineage>
        <taxon>Bacteria</taxon>
        <taxon>Pseudomonadati</taxon>
        <taxon>Pseudomonadota</taxon>
        <taxon>Gammaproteobacteria</taxon>
        <taxon>Celerinatantimonadaceae</taxon>
        <taxon>Celerinatantimonas</taxon>
    </lineage>
</organism>
<dbReference type="Pfam" id="PF00126">
    <property type="entry name" value="HTH_1"/>
    <property type="match status" value="1"/>
</dbReference>
<dbReference type="CDD" id="cd08422">
    <property type="entry name" value="PBP2_CrgA_like"/>
    <property type="match status" value="1"/>
</dbReference>
<evidence type="ECO:0000313" key="7">
    <source>
        <dbReference type="Proteomes" id="UP001629953"/>
    </source>
</evidence>
<dbReference type="PROSITE" id="PS50931">
    <property type="entry name" value="HTH_LYSR"/>
    <property type="match status" value="1"/>
</dbReference>
<evidence type="ECO:0000256" key="2">
    <source>
        <dbReference type="ARBA" id="ARBA00023015"/>
    </source>
</evidence>
<keyword evidence="3" id="KW-0238">DNA-binding</keyword>
<comment type="similarity">
    <text evidence="1">Belongs to the LysR transcriptional regulatory family.</text>
</comment>
<evidence type="ECO:0000256" key="4">
    <source>
        <dbReference type="ARBA" id="ARBA00023163"/>
    </source>
</evidence>
<dbReference type="SUPFAM" id="SSF46785">
    <property type="entry name" value="Winged helix' DNA-binding domain"/>
    <property type="match status" value="1"/>
</dbReference>
<dbReference type="PANTHER" id="PTHR30537">
    <property type="entry name" value="HTH-TYPE TRANSCRIPTIONAL REGULATOR"/>
    <property type="match status" value="1"/>
</dbReference>
<gene>
    <name evidence="6" type="ORF">ABUE30_07280</name>
</gene>